<sequence length="127" mass="14732">MSTDAGLFAWVDPTWAGVGRAEKDVSKRGLQSLELFPRSQTEEEKLQLKQEVSKVLDRVQKEVLAATQKHFDREMELQDLCRKERASHMKTIEMEHMAAIDDCCHNHTSREAEWKDKVQCFSLQRGK</sequence>
<proteinExistence type="predicted"/>
<keyword evidence="2" id="KW-1185">Reference proteome</keyword>
<accession>A0ABP0V5G1</accession>
<name>A0ABP0V5G1_9BRYO</name>
<evidence type="ECO:0000313" key="2">
    <source>
        <dbReference type="Proteomes" id="UP001497444"/>
    </source>
</evidence>
<evidence type="ECO:0000313" key="1">
    <source>
        <dbReference type="EMBL" id="CAK9249608.1"/>
    </source>
</evidence>
<comment type="caution">
    <text evidence="1">The sequence shown here is derived from an EMBL/GenBank/DDBJ whole genome shotgun (WGS) entry which is preliminary data.</text>
</comment>
<dbReference type="EMBL" id="CAXAQS010000010">
    <property type="protein sequence ID" value="CAK9249608.1"/>
    <property type="molecule type" value="Genomic_DNA"/>
</dbReference>
<reference evidence="1" key="1">
    <citation type="submission" date="2024-02" db="EMBL/GenBank/DDBJ databases">
        <authorList>
            <consortium name="ELIXIR-Norway"/>
            <consortium name="Elixir Norway"/>
        </authorList>
    </citation>
    <scope>NUCLEOTIDE SEQUENCE</scope>
</reference>
<protein>
    <submittedName>
        <fullName evidence="1">Uncharacterized protein</fullName>
    </submittedName>
</protein>
<organism evidence="1 2">
    <name type="scientific">Sphagnum jensenii</name>
    <dbReference type="NCBI Taxonomy" id="128206"/>
    <lineage>
        <taxon>Eukaryota</taxon>
        <taxon>Viridiplantae</taxon>
        <taxon>Streptophyta</taxon>
        <taxon>Embryophyta</taxon>
        <taxon>Bryophyta</taxon>
        <taxon>Sphagnophytina</taxon>
        <taxon>Sphagnopsida</taxon>
        <taxon>Sphagnales</taxon>
        <taxon>Sphagnaceae</taxon>
        <taxon>Sphagnum</taxon>
    </lineage>
</organism>
<gene>
    <name evidence="1" type="ORF">CSSPJE1EN1_LOCUS24986</name>
</gene>
<dbReference type="Proteomes" id="UP001497444">
    <property type="component" value="Unassembled WGS sequence"/>
</dbReference>